<organism evidence="13">
    <name type="scientific">Triticum aestivum</name>
    <name type="common">Wheat</name>
    <dbReference type="NCBI Taxonomy" id="4565"/>
    <lineage>
        <taxon>Eukaryota</taxon>
        <taxon>Viridiplantae</taxon>
        <taxon>Streptophyta</taxon>
        <taxon>Embryophyta</taxon>
        <taxon>Tracheophyta</taxon>
        <taxon>Spermatophyta</taxon>
        <taxon>Magnoliopsida</taxon>
        <taxon>Liliopsida</taxon>
        <taxon>Poales</taxon>
        <taxon>Poaceae</taxon>
        <taxon>BOP clade</taxon>
        <taxon>Pooideae</taxon>
        <taxon>Triticodae</taxon>
        <taxon>Triticeae</taxon>
        <taxon>Triticinae</taxon>
        <taxon>Triticum</taxon>
    </lineage>
</organism>
<dbReference type="GO" id="GO:0005634">
    <property type="term" value="C:nucleus"/>
    <property type="evidence" value="ECO:0007669"/>
    <property type="project" value="UniProtKB-SubCell"/>
</dbReference>
<evidence type="ECO:0000256" key="8">
    <source>
        <dbReference type="ARBA" id="ARBA00023242"/>
    </source>
</evidence>
<dbReference type="Proteomes" id="UP000019116">
    <property type="component" value="Chromosome 4B"/>
</dbReference>
<keyword evidence="6 10" id="KW-0805">Transcription regulation</keyword>
<dbReference type="PaxDb" id="4565-Traes_4BS_92DD5D26B.1"/>
<dbReference type="GO" id="GO:0009734">
    <property type="term" value="P:auxin-activated signaling pathway"/>
    <property type="evidence" value="ECO:0007669"/>
    <property type="project" value="UniProtKB-UniRule"/>
</dbReference>
<dbReference type="EnsemblPlants" id="TraesCS4B02G108700.1">
    <property type="protein sequence ID" value="TraesCS4B02G108700.1"/>
    <property type="gene ID" value="TraesCS4B02G108700"/>
</dbReference>
<keyword evidence="14" id="KW-1185">Reference proteome</keyword>
<dbReference type="Gramene" id="TraesNOR4B03G02283570.1">
    <property type="protein sequence ID" value="TraesNOR4B03G02283570.1"/>
    <property type="gene ID" value="TraesNOR4B03G02283570"/>
</dbReference>
<comment type="function">
    <text evidence="1 10">Aux/IAA proteins are short-lived transcriptional factors that function as repressors of early auxin response genes at low auxin concentrations.</text>
</comment>
<evidence type="ECO:0000313" key="13">
    <source>
        <dbReference type="EnsemblPlants" id="TraesCS4B02G108700.1"/>
    </source>
</evidence>
<feature type="domain" description="PB1" evidence="12">
    <location>
        <begin position="35"/>
        <end position="130"/>
    </location>
</feature>
<evidence type="ECO:0000256" key="10">
    <source>
        <dbReference type="RuleBase" id="RU004549"/>
    </source>
</evidence>
<dbReference type="Pfam" id="PF02309">
    <property type="entry name" value="AUX_IAA"/>
    <property type="match status" value="1"/>
</dbReference>
<dbReference type="AlphaFoldDB" id="A0A3B6INJ9"/>
<evidence type="ECO:0000256" key="4">
    <source>
        <dbReference type="ARBA" id="ARBA00011726"/>
    </source>
</evidence>
<reference evidence="13" key="2">
    <citation type="submission" date="2018-10" db="UniProtKB">
        <authorList>
            <consortium name="EnsemblPlants"/>
        </authorList>
    </citation>
    <scope>IDENTIFICATION</scope>
</reference>
<dbReference type="Gramene" id="TraesCAD_scaffold_112164_01G000100.1">
    <property type="protein sequence ID" value="TraesCAD_scaffold_112164_01G000100.1"/>
    <property type="gene ID" value="TraesCAD_scaffold_112164_01G000100"/>
</dbReference>
<dbReference type="InterPro" id="IPR033389">
    <property type="entry name" value="AUX/IAA_dom"/>
</dbReference>
<dbReference type="PROSITE" id="PS51745">
    <property type="entry name" value="PB1"/>
    <property type="match status" value="1"/>
</dbReference>
<feature type="region of interest" description="Disordered" evidence="11">
    <location>
        <begin position="140"/>
        <end position="227"/>
    </location>
</feature>
<dbReference type="Gramene" id="TraesCS4B02G108700.1">
    <property type="protein sequence ID" value="TraesCS4B02G108700.1"/>
    <property type="gene ID" value="TraesCS4B02G108700"/>
</dbReference>
<comment type="similarity">
    <text evidence="3 10">Belongs to the Aux/IAA family.</text>
</comment>
<comment type="subunit">
    <text evidence="4 10">Homodimers and heterodimers.</text>
</comment>
<keyword evidence="9 10" id="KW-0927">Auxin signaling pathway</keyword>
<gene>
    <name evidence="13" type="primary">LOC123094609</name>
</gene>
<sequence length="227" mass="24416">MPVTKVLIFSTRPINDVSPMDASFVPEGNPRFSPTRSVKVFLHGEPFGRKINLATHNSYDSLSFTLKRLGSNYSLSQYQLSGLAMSEEEGAIHNDFMFLYDNVDGYRFFLGEVPWEDFAISVKKIYILPGEKQDDNEEYLEEGDADNGDDNGGAAADGDDDAVGEDGALDAVVAEDEGDGADDDGDGAVGEDGDGTYDDEDKVVGDDGDDDGTEDNDGGAAELARNI</sequence>
<accession>A0A3B6INJ9</accession>
<dbReference type="Gramene" id="TraesWEE_scaffold_111883_01G000100.1">
    <property type="protein sequence ID" value="TraesWEE_scaffold_111883_01G000100.1"/>
    <property type="gene ID" value="TraesWEE_scaffold_111883_01G000100"/>
</dbReference>
<feature type="compositionally biased region" description="Acidic residues" evidence="11">
    <location>
        <begin position="140"/>
        <end position="149"/>
    </location>
</feature>
<dbReference type="Gramene" id="TraesJAG4B03G02265910.1">
    <property type="protein sequence ID" value="TraesJAG4B03G02265910.1"/>
    <property type="gene ID" value="TraesJAG4B03G02265910"/>
</dbReference>
<dbReference type="GO" id="GO:0006355">
    <property type="term" value="P:regulation of DNA-templated transcription"/>
    <property type="evidence" value="ECO:0007669"/>
    <property type="project" value="InterPro"/>
</dbReference>
<evidence type="ECO:0000256" key="9">
    <source>
        <dbReference type="ARBA" id="ARBA00023294"/>
    </source>
</evidence>
<dbReference type="Gramene" id="TraesKAR4B01G0078610.1">
    <property type="protein sequence ID" value="cds.TraesKAR4B01G0078610.1"/>
    <property type="gene ID" value="TraesKAR4B01G0078610"/>
</dbReference>
<dbReference type="SMR" id="A0A3B6INJ9"/>
<dbReference type="Gramene" id="TraesROB_scaffold_110463_01G000200.1">
    <property type="protein sequence ID" value="TraesROB_scaffold_110463_01G000200.1"/>
    <property type="gene ID" value="TraesROB_scaffold_110463_01G000200"/>
</dbReference>
<evidence type="ECO:0000256" key="5">
    <source>
        <dbReference type="ARBA" id="ARBA00022491"/>
    </source>
</evidence>
<evidence type="ECO:0000256" key="1">
    <source>
        <dbReference type="ARBA" id="ARBA00002159"/>
    </source>
</evidence>
<dbReference type="Gramene" id="TraesRN4B0100259300.1">
    <property type="protein sequence ID" value="TraesRN4B0100259300.1"/>
    <property type="gene ID" value="TraesRN4B0100259300"/>
</dbReference>
<keyword evidence="5 10" id="KW-0678">Repressor</keyword>
<name>A0A3B6INJ9_WHEAT</name>
<evidence type="ECO:0000313" key="14">
    <source>
        <dbReference type="Proteomes" id="UP000019116"/>
    </source>
</evidence>
<dbReference type="STRING" id="4565.A0A3B6INJ9"/>
<dbReference type="Gramene" id="TraesCLE_scaffold_113550_01G000200.1">
    <property type="protein sequence ID" value="TraesCLE_scaffold_113550_01G000200.1"/>
    <property type="gene ID" value="TraesCLE_scaffold_113550_01G000200"/>
</dbReference>
<dbReference type="PANTHER" id="PTHR31734">
    <property type="entry name" value="AUXIN-RESPONSIVE PROTEIN IAA17"/>
    <property type="match status" value="1"/>
</dbReference>
<dbReference type="InterPro" id="IPR053793">
    <property type="entry name" value="PB1-like"/>
</dbReference>
<proteinExistence type="inferred from homology"/>
<keyword evidence="8 10" id="KW-0539">Nucleus</keyword>
<evidence type="ECO:0000256" key="2">
    <source>
        <dbReference type="ARBA" id="ARBA00004123"/>
    </source>
</evidence>
<dbReference type="PANTHER" id="PTHR31734:SF41">
    <property type="entry name" value="AUXIN-RESPONSIVE PROTEIN IAA28-RELATED"/>
    <property type="match status" value="1"/>
</dbReference>
<dbReference type="Gene3D" id="3.10.20.90">
    <property type="entry name" value="Phosphatidylinositol 3-kinase Catalytic Subunit, Chain A, domain 1"/>
    <property type="match status" value="1"/>
</dbReference>
<dbReference type="Gramene" id="TraesMAC4B03G02265830.1">
    <property type="protein sequence ID" value="TraesMAC4B03G02265830.1"/>
    <property type="gene ID" value="TraesMAC4B03G02265830"/>
</dbReference>
<dbReference type="Gramene" id="TraesLDM4B03G02266430.1">
    <property type="protein sequence ID" value="TraesLDM4B03G02266430.1"/>
    <property type="gene ID" value="TraesLDM4B03G02266430"/>
</dbReference>
<dbReference type="OrthoDB" id="1900465at2759"/>
<keyword evidence="7 10" id="KW-0804">Transcription</keyword>
<dbReference type="OMA" id="RIYIVRV"/>
<feature type="compositionally biased region" description="Acidic residues" evidence="11">
    <location>
        <begin position="157"/>
        <end position="217"/>
    </location>
</feature>
<reference evidence="13" key="1">
    <citation type="submission" date="2018-08" db="EMBL/GenBank/DDBJ databases">
        <authorList>
            <person name="Rossello M."/>
        </authorList>
    </citation>
    <scope>NUCLEOTIDE SEQUENCE [LARGE SCALE GENOMIC DNA]</scope>
    <source>
        <strain evidence="13">cv. Chinese Spring</strain>
    </source>
</reference>
<dbReference type="Gramene" id="TraesLAC4B03G02219740.1">
    <property type="protein sequence ID" value="TraesLAC4B03G02219740.1"/>
    <property type="gene ID" value="TraesLAC4B03G02219740"/>
</dbReference>
<evidence type="ECO:0000259" key="12">
    <source>
        <dbReference type="PROSITE" id="PS51745"/>
    </source>
</evidence>
<evidence type="ECO:0000256" key="7">
    <source>
        <dbReference type="ARBA" id="ARBA00023163"/>
    </source>
</evidence>
<dbReference type="Gramene" id="TraesCS4B03G0246800.1">
    <property type="protein sequence ID" value="TraesCS4B03G0246800.1.CDS"/>
    <property type="gene ID" value="TraesCS4B03G0246800"/>
</dbReference>
<comment type="subcellular location">
    <subcellularLocation>
        <location evidence="2 10">Nucleus</location>
    </subcellularLocation>
</comment>
<protein>
    <recommendedName>
        <fullName evidence="10">Auxin-responsive protein</fullName>
    </recommendedName>
</protein>
<evidence type="ECO:0000256" key="6">
    <source>
        <dbReference type="ARBA" id="ARBA00023015"/>
    </source>
</evidence>
<evidence type="ECO:0000256" key="3">
    <source>
        <dbReference type="ARBA" id="ARBA00006728"/>
    </source>
</evidence>
<dbReference type="InterPro" id="IPR003311">
    <property type="entry name" value="AUX_IAA"/>
</dbReference>
<evidence type="ECO:0000256" key="11">
    <source>
        <dbReference type="SAM" id="MobiDB-lite"/>
    </source>
</evidence>